<keyword evidence="3" id="KW-1185">Reference proteome</keyword>
<gene>
    <name evidence="2" type="ORF">FRD01_16075</name>
</gene>
<reference evidence="2 3" key="1">
    <citation type="submission" date="2019-08" db="EMBL/GenBank/DDBJ databases">
        <authorList>
            <person name="Liang Q."/>
        </authorList>
    </citation>
    <scope>NUCLEOTIDE SEQUENCE [LARGE SCALE GENOMIC DNA]</scope>
    <source>
        <strain evidence="2 3">V1718</strain>
    </source>
</reference>
<dbReference type="EMBL" id="CP042467">
    <property type="protein sequence ID" value="QED28725.1"/>
    <property type="molecule type" value="Genomic_DNA"/>
</dbReference>
<evidence type="ECO:0000256" key="1">
    <source>
        <dbReference type="SAM" id="MobiDB-lite"/>
    </source>
</evidence>
<dbReference type="KEGG" id="bbae:FRD01_16075"/>
<evidence type="ECO:0000313" key="3">
    <source>
        <dbReference type="Proteomes" id="UP000321595"/>
    </source>
</evidence>
<organism evidence="2 3">
    <name type="scientific">Microvenator marinus</name>
    <dbReference type="NCBI Taxonomy" id="2600177"/>
    <lineage>
        <taxon>Bacteria</taxon>
        <taxon>Deltaproteobacteria</taxon>
        <taxon>Bradymonadales</taxon>
        <taxon>Microvenatoraceae</taxon>
        <taxon>Microvenator</taxon>
    </lineage>
</organism>
<dbReference type="AlphaFoldDB" id="A0A5B8XT53"/>
<protein>
    <submittedName>
        <fullName evidence="2">Uncharacterized protein</fullName>
    </submittedName>
</protein>
<proteinExistence type="predicted"/>
<evidence type="ECO:0000313" key="2">
    <source>
        <dbReference type="EMBL" id="QED28725.1"/>
    </source>
</evidence>
<dbReference type="RefSeq" id="WP_146961405.1">
    <property type="nucleotide sequence ID" value="NZ_CP042467.1"/>
</dbReference>
<dbReference type="PROSITE" id="PS51257">
    <property type="entry name" value="PROKAR_LIPOPROTEIN"/>
    <property type="match status" value="1"/>
</dbReference>
<dbReference type="Proteomes" id="UP000321595">
    <property type="component" value="Chromosome"/>
</dbReference>
<accession>A0A5B8XT53</accession>
<feature type="region of interest" description="Disordered" evidence="1">
    <location>
        <begin position="323"/>
        <end position="348"/>
    </location>
</feature>
<sequence length="615" mass="66693">MNTRITIGFLLALSLGCGGSAERQIQFPSAQRVQQLAQSAPAPNLEDTKLVLVDEWALIQSPQVAGGVPLRTTNPVESILGGMIRAGDGLEMTEAAACTANEIARYIQENGKPAGAIETFIARRCGLVHPSVQFTYRTSDRRLEPKDIRQIQSDIQADVDSIRALGRPFEVGMALYATDKGSVLSLIYSEKEVEVEPFNMQIQGTQAVIQGTSNMPNVGYMWASVNQGTHGYETCELDARVELPKFRVVCNILVDDPYTSIAIYQKERDRFLGYPAASVIVASGKQPTNVYRTPRIRAELMARADEENPVSEVEVAEANMEAGVKGTEPSAGDSAPVDATAEAATEPKAEMPKRVEVIPQPKIGRSPATYHQDIVTLVNAIRERQKLAPIGLEKAQSDTVAKLAAALLASENPKEQDEISLAIMAGWDVGGRIVNGTMQTSYLPSTDPVAHLDLILDSPQGRAFLLDPQLSTVAIGANLGSTTQLVMAGYHFAPEESIQRRTGQVLRKINAARKGLGLPAAKESKKMRGVAVAISDRLNRGEDMDDTANAMMATMVKKHNRGVRGYWQRVASLDEIQLPRAVLAKKSLTLSVAVGLAQDEGFPWSEYIVVISYLD</sequence>
<name>A0A5B8XT53_9DELT</name>